<dbReference type="InterPro" id="IPR036388">
    <property type="entry name" value="WH-like_DNA-bd_sf"/>
</dbReference>
<dbReference type="OrthoDB" id="5524782at2"/>
<dbReference type="Pfam" id="PF12728">
    <property type="entry name" value="HTH_17"/>
    <property type="match status" value="1"/>
</dbReference>
<comment type="caution">
    <text evidence="2">The sequence shown here is derived from an EMBL/GenBank/DDBJ whole genome shotgun (WGS) entry which is preliminary data.</text>
</comment>
<evidence type="ECO:0000313" key="3">
    <source>
        <dbReference type="Proteomes" id="UP000235943"/>
    </source>
</evidence>
<sequence length="52" mass="6124">MAAYLGVPVKTLYQWKYRGIGPSVHKVGRHLRYRWREVDAWLDAQTSYDLTA</sequence>
<keyword evidence="3" id="KW-1185">Reference proteome</keyword>
<feature type="domain" description="Helix-turn-helix" evidence="1">
    <location>
        <begin position="2"/>
        <end position="45"/>
    </location>
</feature>
<dbReference type="GO" id="GO:0003677">
    <property type="term" value="F:DNA binding"/>
    <property type="evidence" value="ECO:0007669"/>
    <property type="project" value="UniProtKB-KW"/>
</dbReference>
<protein>
    <submittedName>
        <fullName evidence="2">DNA-binding protein</fullName>
    </submittedName>
</protein>
<dbReference type="EMBL" id="POUC01000168">
    <property type="protein sequence ID" value="PNG20062.1"/>
    <property type="molecule type" value="Genomic_DNA"/>
</dbReference>
<keyword evidence="2" id="KW-0238">DNA-binding</keyword>
<accession>A0A2N8TM19</accession>
<dbReference type="SUPFAM" id="SSF46955">
    <property type="entry name" value="Putative DNA-binding domain"/>
    <property type="match status" value="1"/>
</dbReference>
<dbReference type="InterPro" id="IPR009061">
    <property type="entry name" value="DNA-bd_dom_put_sf"/>
</dbReference>
<evidence type="ECO:0000259" key="1">
    <source>
        <dbReference type="Pfam" id="PF12728"/>
    </source>
</evidence>
<name>A0A2N8TM19_9ACTN</name>
<dbReference type="AlphaFoldDB" id="A0A2N8TM19"/>
<dbReference type="Proteomes" id="UP000235943">
    <property type="component" value="Unassembled WGS sequence"/>
</dbReference>
<proteinExistence type="predicted"/>
<gene>
    <name evidence="2" type="ORF">C1J00_22290</name>
</gene>
<evidence type="ECO:0000313" key="2">
    <source>
        <dbReference type="EMBL" id="PNG20062.1"/>
    </source>
</evidence>
<dbReference type="Gene3D" id="1.10.10.10">
    <property type="entry name" value="Winged helix-like DNA-binding domain superfamily/Winged helix DNA-binding domain"/>
    <property type="match status" value="1"/>
</dbReference>
<dbReference type="InterPro" id="IPR041657">
    <property type="entry name" value="HTH_17"/>
</dbReference>
<reference evidence="2 3" key="1">
    <citation type="submission" date="2018-01" db="EMBL/GenBank/DDBJ databases">
        <title>Draft genome sequence of Streptomyces sp. 13K301.</title>
        <authorList>
            <person name="Sahin N."/>
            <person name="Saygin H."/>
            <person name="Ay H."/>
        </authorList>
    </citation>
    <scope>NUCLEOTIDE SEQUENCE [LARGE SCALE GENOMIC DNA]</scope>
    <source>
        <strain evidence="2 3">13K301</strain>
    </source>
</reference>
<organism evidence="2 3">
    <name type="scientific">Streptomyces cahuitamycinicus</name>
    <dbReference type="NCBI Taxonomy" id="2070367"/>
    <lineage>
        <taxon>Bacteria</taxon>
        <taxon>Bacillati</taxon>
        <taxon>Actinomycetota</taxon>
        <taxon>Actinomycetes</taxon>
        <taxon>Kitasatosporales</taxon>
        <taxon>Streptomycetaceae</taxon>
        <taxon>Streptomyces</taxon>
    </lineage>
</organism>